<evidence type="ECO:0000313" key="7">
    <source>
        <dbReference type="Proteomes" id="UP000095488"/>
    </source>
</evidence>
<dbReference type="GO" id="GO:0003677">
    <property type="term" value="F:DNA binding"/>
    <property type="evidence" value="ECO:0007669"/>
    <property type="project" value="UniProtKB-KW"/>
</dbReference>
<name>A0ABP2AN39_SARVE</name>
<feature type="coiled-coil region" evidence="4">
    <location>
        <begin position="43"/>
        <end position="98"/>
    </location>
</feature>
<dbReference type="InterPro" id="IPR000524">
    <property type="entry name" value="Tscrpt_reg_HTH_GntR"/>
</dbReference>
<dbReference type="SUPFAM" id="SSF46785">
    <property type="entry name" value="Winged helix' DNA-binding domain"/>
    <property type="match status" value="1"/>
</dbReference>
<reference evidence="6 7" key="1">
    <citation type="submission" date="2015-09" db="EMBL/GenBank/DDBJ databases">
        <authorList>
            <consortium name="Pathogen Informatics"/>
            <person name="Wu L."/>
            <person name="Ma J."/>
        </authorList>
    </citation>
    <scope>NUCLEOTIDE SEQUENCE [LARGE SCALE GENOMIC DNA]</scope>
    <source>
        <strain evidence="6 7">2789STDY5834858</strain>
    </source>
</reference>
<dbReference type="CDD" id="cd07377">
    <property type="entry name" value="WHTH_GntR"/>
    <property type="match status" value="1"/>
</dbReference>
<keyword evidence="1" id="KW-0805">Transcription regulation</keyword>
<dbReference type="InterPro" id="IPR036390">
    <property type="entry name" value="WH_DNA-bd_sf"/>
</dbReference>
<evidence type="ECO:0000256" key="3">
    <source>
        <dbReference type="ARBA" id="ARBA00023163"/>
    </source>
</evidence>
<dbReference type="PROSITE" id="PS50949">
    <property type="entry name" value="HTH_GNTR"/>
    <property type="match status" value="1"/>
</dbReference>
<dbReference type="Gene3D" id="1.10.10.10">
    <property type="entry name" value="Winged helix-like DNA-binding domain superfamily/Winged helix DNA-binding domain"/>
    <property type="match status" value="1"/>
</dbReference>
<dbReference type="InterPro" id="IPR036388">
    <property type="entry name" value="WH-like_DNA-bd_sf"/>
</dbReference>
<evidence type="ECO:0000313" key="6">
    <source>
        <dbReference type="EMBL" id="CUN63032.1"/>
    </source>
</evidence>
<organism evidence="6 7">
    <name type="scientific">Sarcina ventriculi</name>
    <name type="common">Clostridium ventriculi</name>
    <dbReference type="NCBI Taxonomy" id="1267"/>
    <lineage>
        <taxon>Bacteria</taxon>
        <taxon>Bacillati</taxon>
        <taxon>Bacillota</taxon>
        <taxon>Clostridia</taxon>
        <taxon>Eubacteriales</taxon>
        <taxon>Clostridiaceae</taxon>
        <taxon>Sarcina</taxon>
    </lineage>
</organism>
<dbReference type="Proteomes" id="UP000095488">
    <property type="component" value="Unassembled WGS sequence"/>
</dbReference>
<dbReference type="PANTHER" id="PTHR38445">
    <property type="entry name" value="HTH-TYPE TRANSCRIPTIONAL REPRESSOR YTRA"/>
    <property type="match status" value="1"/>
</dbReference>
<keyword evidence="4" id="KW-0175">Coiled coil</keyword>
<keyword evidence="7" id="KW-1185">Reference proteome</keyword>
<protein>
    <submittedName>
        <fullName evidence="6">DNA-binding transcriptional repressor MngR</fullName>
    </submittedName>
</protein>
<evidence type="ECO:0000259" key="5">
    <source>
        <dbReference type="PROSITE" id="PS50949"/>
    </source>
</evidence>
<keyword evidence="3" id="KW-0804">Transcription</keyword>
<dbReference type="EMBL" id="CYZR01000002">
    <property type="protein sequence ID" value="CUN63032.1"/>
    <property type="molecule type" value="Genomic_DNA"/>
</dbReference>
<proteinExistence type="predicted"/>
<feature type="domain" description="HTH gntR-type" evidence="5">
    <location>
        <begin position="11"/>
        <end position="79"/>
    </location>
</feature>
<evidence type="ECO:0000256" key="2">
    <source>
        <dbReference type="ARBA" id="ARBA00023125"/>
    </source>
</evidence>
<dbReference type="PANTHER" id="PTHR38445:SF7">
    <property type="entry name" value="GNTR-FAMILY TRANSCRIPTIONAL REGULATOR"/>
    <property type="match status" value="1"/>
</dbReference>
<accession>A0ABP2AN39</accession>
<sequence>MNIIIDNSSGEPIYEQIINQIKNMVIKGEFKEGDLLPSMRFLAKELKISVITTKRAYEELEKAGVIETIVGRGSFVTKKNIESIKKEHLKNIEEMLKKTVDMAKINNISCETLKEFIERLY</sequence>
<dbReference type="SMART" id="SM00345">
    <property type="entry name" value="HTH_GNTR"/>
    <property type="match status" value="1"/>
</dbReference>
<keyword evidence="2 6" id="KW-0238">DNA-binding</keyword>
<comment type="caution">
    <text evidence="6">The sequence shown here is derived from an EMBL/GenBank/DDBJ whole genome shotgun (WGS) entry which is preliminary data.</text>
</comment>
<evidence type="ECO:0000256" key="1">
    <source>
        <dbReference type="ARBA" id="ARBA00023015"/>
    </source>
</evidence>
<dbReference type="Pfam" id="PF00392">
    <property type="entry name" value="GntR"/>
    <property type="match status" value="1"/>
</dbReference>
<gene>
    <name evidence="6" type="primary">mngR</name>
    <name evidence="6" type="ORF">ERS852473_00681</name>
</gene>
<evidence type="ECO:0000256" key="4">
    <source>
        <dbReference type="SAM" id="Coils"/>
    </source>
</evidence>
<dbReference type="RefSeq" id="WP_055257652.1">
    <property type="nucleotide sequence ID" value="NZ_CABIXL010000002.1"/>
</dbReference>